<keyword evidence="2" id="KW-1185">Reference proteome</keyword>
<proteinExistence type="predicted"/>
<sequence>MATNEKNAGELDKAKSLAHVHGVTNTTPALQNLRLLDSRRANGPCTTTAFSPNTHKIPRSLKRAGSFWVISLATLMNNDIYIEPPFSIDYGCNIKFGKRFYASFNLCILDCTIITIGDRVMLGPNVSIFGATHETDLQS</sequence>
<dbReference type="Proteomes" id="UP000836387">
    <property type="component" value="Unassembled WGS sequence"/>
</dbReference>
<reference evidence="1" key="2">
    <citation type="submission" date="2021-10" db="EMBL/GenBank/DDBJ databases">
        <authorList>
            <person name="Piombo E."/>
        </authorList>
    </citation>
    <scope>NUCLEOTIDE SEQUENCE</scope>
</reference>
<name>A0ACA9U7U2_BIOOC</name>
<protein>
    <submittedName>
        <fullName evidence="1">Uncharacterized protein</fullName>
    </submittedName>
</protein>
<gene>
    <name evidence="1" type="ORF">CRV2_00021348</name>
</gene>
<evidence type="ECO:0000313" key="2">
    <source>
        <dbReference type="Proteomes" id="UP000836387"/>
    </source>
</evidence>
<comment type="caution">
    <text evidence="1">The sequence shown here is derived from an EMBL/GenBank/DDBJ whole genome shotgun (WGS) entry which is preliminary data.</text>
</comment>
<reference evidence="1" key="1">
    <citation type="submission" date="2020-04" db="EMBL/GenBank/DDBJ databases">
        <authorList>
            <person name="Broberg M."/>
        </authorList>
    </citation>
    <scope>NUCLEOTIDE SEQUENCE</scope>
</reference>
<organism evidence="1 2">
    <name type="scientific">Clonostachys rosea f. rosea IK726</name>
    <dbReference type="NCBI Taxonomy" id="1349383"/>
    <lineage>
        <taxon>Eukaryota</taxon>
        <taxon>Fungi</taxon>
        <taxon>Dikarya</taxon>
        <taxon>Ascomycota</taxon>
        <taxon>Pezizomycotina</taxon>
        <taxon>Sordariomycetes</taxon>
        <taxon>Hypocreomycetidae</taxon>
        <taxon>Hypocreales</taxon>
        <taxon>Bionectriaceae</taxon>
        <taxon>Clonostachys</taxon>
    </lineage>
</organism>
<accession>A0ACA9U7U2</accession>
<evidence type="ECO:0000313" key="1">
    <source>
        <dbReference type="EMBL" id="CAG9949381.1"/>
    </source>
</evidence>
<dbReference type="EMBL" id="CADEHS020000070">
    <property type="protein sequence ID" value="CAG9949381.1"/>
    <property type="molecule type" value="Genomic_DNA"/>
</dbReference>